<feature type="compositionally biased region" description="Basic and acidic residues" evidence="1">
    <location>
        <begin position="279"/>
        <end position="292"/>
    </location>
</feature>
<sequence length="402" mass="46060">MFQDIGDVLDEDADTEIIIKDKGNGEKRGSTAETVSTARPNISAARPEPKKKGIAFKDADDSARPIGSIKTLSPLPTIDPKDKGKGILQKPEPVKKKKKKDQYQIERDAEVTLKIQAHLDEKAKIERERQEEASKAALAEMYNEVQAHIDVDHEIAVRLTHKEQEKYIVEERSKLLAELFERRKKQLAKERAEVLSSKPPIKTQLRNLMMTYLKHTGRFTYAQIISRSFEEIQKLYIKEQKWVDAFVPIGSEEDKKRIGSRKKRAAGSSSKHKSPKKQKVNDQESKDSDKERRKCLKVVPDDDKAINYETLDVKSPIVNCEFQVLGTNEAGDVHVYKLTRLDGSYKNFSTFSIMVEVLDRQDVLDLHKIIMERFLANDPEGYDLILWKDLKILVESSKDDEI</sequence>
<dbReference type="AlphaFoldDB" id="A0A6L2M9K1"/>
<reference evidence="2" key="1">
    <citation type="journal article" date="2019" name="Sci. Rep.">
        <title>Draft genome of Tanacetum cinerariifolium, the natural source of mosquito coil.</title>
        <authorList>
            <person name="Yamashiro T."/>
            <person name="Shiraishi A."/>
            <person name="Satake H."/>
            <person name="Nakayama K."/>
        </authorList>
    </citation>
    <scope>NUCLEOTIDE SEQUENCE</scope>
</reference>
<feature type="compositionally biased region" description="Basic residues" evidence="1">
    <location>
        <begin position="258"/>
        <end position="278"/>
    </location>
</feature>
<accession>A0A6L2M9K1</accession>
<feature type="compositionally biased region" description="Basic and acidic residues" evidence="1">
    <location>
        <begin position="17"/>
        <end position="30"/>
    </location>
</feature>
<feature type="compositionally biased region" description="Basic and acidic residues" evidence="1">
    <location>
        <begin position="47"/>
        <end position="63"/>
    </location>
</feature>
<dbReference type="EMBL" id="BKCJ010006092">
    <property type="protein sequence ID" value="GEU70320.1"/>
    <property type="molecule type" value="Genomic_DNA"/>
</dbReference>
<evidence type="ECO:0000313" key="2">
    <source>
        <dbReference type="EMBL" id="GEU70320.1"/>
    </source>
</evidence>
<gene>
    <name evidence="2" type="ORF">Tci_042298</name>
</gene>
<feature type="region of interest" description="Disordered" evidence="1">
    <location>
        <begin position="1"/>
        <end position="103"/>
    </location>
</feature>
<proteinExistence type="predicted"/>
<feature type="region of interest" description="Disordered" evidence="1">
    <location>
        <begin position="256"/>
        <end position="294"/>
    </location>
</feature>
<feature type="compositionally biased region" description="Polar residues" evidence="1">
    <location>
        <begin position="31"/>
        <end position="40"/>
    </location>
</feature>
<comment type="caution">
    <text evidence="2">The sequence shown here is derived from an EMBL/GenBank/DDBJ whole genome shotgun (WGS) entry which is preliminary data.</text>
</comment>
<evidence type="ECO:0000256" key="1">
    <source>
        <dbReference type="SAM" id="MobiDB-lite"/>
    </source>
</evidence>
<protein>
    <submittedName>
        <fullName evidence="2">Uncharacterized protein</fullName>
    </submittedName>
</protein>
<name>A0A6L2M9K1_TANCI</name>
<organism evidence="2">
    <name type="scientific">Tanacetum cinerariifolium</name>
    <name type="common">Dalmatian daisy</name>
    <name type="synonym">Chrysanthemum cinerariifolium</name>
    <dbReference type="NCBI Taxonomy" id="118510"/>
    <lineage>
        <taxon>Eukaryota</taxon>
        <taxon>Viridiplantae</taxon>
        <taxon>Streptophyta</taxon>
        <taxon>Embryophyta</taxon>
        <taxon>Tracheophyta</taxon>
        <taxon>Spermatophyta</taxon>
        <taxon>Magnoliopsida</taxon>
        <taxon>eudicotyledons</taxon>
        <taxon>Gunneridae</taxon>
        <taxon>Pentapetalae</taxon>
        <taxon>asterids</taxon>
        <taxon>campanulids</taxon>
        <taxon>Asterales</taxon>
        <taxon>Asteraceae</taxon>
        <taxon>Asteroideae</taxon>
        <taxon>Anthemideae</taxon>
        <taxon>Anthemidinae</taxon>
        <taxon>Tanacetum</taxon>
    </lineage>
</organism>